<dbReference type="EMBL" id="JAROKS010000026">
    <property type="protein sequence ID" value="KAK1784795.1"/>
    <property type="molecule type" value="Genomic_DNA"/>
</dbReference>
<reference evidence="2" key="1">
    <citation type="submission" date="2023-03" db="EMBL/GenBank/DDBJ databases">
        <title>Electrophorus voltai genome.</title>
        <authorList>
            <person name="Bian C."/>
        </authorList>
    </citation>
    <scope>NUCLEOTIDE SEQUENCE</scope>
    <source>
        <strain evidence="2">CB-2022</strain>
        <tissue evidence="2">Muscle</tissue>
    </source>
</reference>
<evidence type="ECO:0000256" key="1">
    <source>
        <dbReference type="SAM" id="MobiDB-lite"/>
    </source>
</evidence>
<organism evidence="2 3">
    <name type="scientific">Electrophorus voltai</name>
    <dbReference type="NCBI Taxonomy" id="2609070"/>
    <lineage>
        <taxon>Eukaryota</taxon>
        <taxon>Metazoa</taxon>
        <taxon>Chordata</taxon>
        <taxon>Craniata</taxon>
        <taxon>Vertebrata</taxon>
        <taxon>Euteleostomi</taxon>
        <taxon>Actinopterygii</taxon>
        <taxon>Neopterygii</taxon>
        <taxon>Teleostei</taxon>
        <taxon>Ostariophysi</taxon>
        <taxon>Gymnotiformes</taxon>
        <taxon>Gymnotoidei</taxon>
        <taxon>Gymnotidae</taxon>
        <taxon>Electrophorus</taxon>
    </lineage>
</organism>
<evidence type="ECO:0000313" key="2">
    <source>
        <dbReference type="EMBL" id="KAK1784795.1"/>
    </source>
</evidence>
<gene>
    <name evidence="2" type="ORF">P4O66_003466</name>
</gene>
<sequence>MITQSSHSDHTVFSPLNNIHNNNSPKIMRKRRGYVDEHGEGGSVAERLAELPAASLLVHRFVPASAPQTCQCSIDLPVPHRPASAPQTCQCPTDLPVLHRPASAPQTCQCPTDLHRLFNSLYAMFRVVPRSAANAIGPCTVPLCAVGEPTETLPKGTLGFPWECAYSLSMLLCSTATHGRESYPNQLLTAGSLTPTSYPRQGVLPQPATHGRESYPNQLPMAGNLTPASYPRQGVLPQPATHDRMSYPNQLLTAGSPTPTSYPNLQRMSESHGDLEQNPDFRPHIAKCPFVWNQN</sequence>
<name>A0AAD8YP60_9TELE</name>
<proteinExistence type="predicted"/>
<evidence type="ECO:0000313" key="3">
    <source>
        <dbReference type="Proteomes" id="UP001239994"/>
    </source>
</evidence>
<protein>
    <submittedName>
        <fullName evidence="2">Uncharacterized protein</fullName>
    </submittedName>
</protein>
<dbReference type="Proteomes" id="UP001239994">
    <property type="component" value="Unassembled WGS sequence"/>
</dbReference>
<comment type="caution">
    <text evidence="2">The sequence shown here is derived from an EMBL/GenBank/DDBJ whole genome shotgun (WGS) entry which is preliminary data.</text>
</comment>
<keyword evidence="3" id="KW-1185">Reference proteome</keyword>
<accession>A0AAD8YP60</accession>
<dbReference type="AlphaFoldDB" id="A0AAD8YP60"/>
<feature type="region of interest" description="Disordered" evidence="1">
    <location>
        <begin position="1"/>
        <end position="25"/>
    </location>
</feature>
<feature type="compositionally biased region" description="Polar residues" evidence="1">
    <location>
        <begin position="14"/>
        <end position="25"/>
    </location>
</feature>